<sequence>MDSRYASLESTVTQVHLDEEAKPIWHDSDDYEEVVVQEEPEWLKKRRQAVKEGRQDSVEFGGKLTRLKPSKSKSGIRFKITKQAGHKEPIALSHGIKSLVFDKDGRHLAAIASGVKLYTVDESKSGAKFVLKNQVVDVKFQDYKIASLAFNEHDKGILMIGKGKKLLNYDIHKE</sequence>
<proteinExistence type="predicted"/>
<reference evidence="1 2" key="1">
    <citation type="journal article" date="2012" name="BMC Genomics">
        <title>Comparative genomic analysis and phylogenetic position of Theileria equi.</title>
        <authorList>
            <person name="Kappmeyer L.S."/>
            <person name="Thiagarajan M."/>
            <person name="Herndon D.R."/>
            <person name="Ramsay J.D."/>
            <person name="Caler E."/>
            <person name="Djikeng A."/>
            <person name="Gillespie J.J."/>
            <person name="Lau A.O."/>
            <person name="Roalson E.H."/>
            <person name="Silva J.C."/>
            <person name="Silva M.G."/>
            <person name="Suarez C.E."/>
            <person name="Ueti M.W."/>
            <person name="Nene V.M."/>
            <person name="Mealey R.H."/>
            <person name="Knowles D.P."/>
            <person name="Brayton K.A."/>
        </authorList>
    </citation>
    <scope>NUCLEOTIDE SEQUENCE [LARGE SCALE GENOMIC DNA]</scope>
    <source>
        <strain evidence="1 2">WA</strain>
    </source>
</reference>
<name>L0AW32_THEEQ</name>
<dbReference type="GeneID" id="15803718"/>
<keyword evidence="2" id="KW-1185">Reference proteome</keyword>
<accession>L0AW32</accession>
<gene>
    <name evidence="1" type="ORF">BEWA_026610</name>
</gene>
<dbReference type="VEuPathDB" id="PiroplasmaDB:BEWA_026610"/>
<dbReference type="Proteomes" id="UP000031512">
    <property type="component" value="Chromosome 1"/>
</dbReference>
<dbReference type="KEGG" id="beq:BEWA_026610"/>
<evidence type="ECO:0000313" key="1">
    <source>
        <dbReference type="EMBL" id="AFZ79812.1"/>
    </source>
</evidence>
<dbReference type="RefSeq" id="XP_004829478.1">
    <property type="nucleotide sequence ID" value="XM_004829421.1"/>
</dbReference>
<organism evidence="1 2">
    <name type="scientific">Theileria equi strain WA</name>
    <dbReference type="NCBI Taxonomy" id="1537102"/>
    <lineage>
        <taxon>Eukaryota</taxon>
        <taxon>Sar</taxon>
        <taxon>Alveolata</taxon>
        <taxon>Apicomplexa</taxon>
        <taxon>Aconoidasida</taxon>
        <taxon>Piroplasmida</taxon>
        <taxon>Theileriidae</taxon>
        <taxon>Theileria</taxon>
    </lineage>
</organism>
<dbReference type="AlphaFoldDB" id="L0AW32"/>
<dbReference type="STRING" id="1537102.L0AW32"/>
<protein>
    <submittedName>
        <fullName evidence="1">Uncharacterized protein</fullName>
    </submittedName>
</protein>
<evidence type="ECO:0000313" key="2">
    <source>
        <dbReference type="Proteomes" id="UP000031512"/>
    </source>
</evidence>
<dbReference type="EMBL" id="CP001669">
    <property type="protein sequence ID" value="AFZ79812.1"/>
    <property type="molecule type" value="Genomic_DNA"/>
</dbReference>